<gene>
    <name evidence="2" type="ORF">XELAEV_18008930mg</name>
</gene>
<organism evidence="2 3">
    <name type="scientific">Xenopus laevis</name>
    <name type="common">African clawed frog</name>
    <dbReference type="NCBI Taxonomy" id="8355"/>
    <lineage>
        <taxon>Eukaryota</taxon>
        <taxon>Metazoa</taxon>
        <taxon>Chordata</taxon>
        <taxon>Craniata</taxon>
        <taxon>Vertebrata</taxon>
        <taxon>Euteleostomi</taxon>
        <taxon>Amphibia</taxon>
        <taxon>Batrachia</taxon>
        <taxon>Anura</taxon>
        <taxon>Pipoidea</taxon>
        <taxon>Pipidae</taxon>
        <taxon>Xenopodinae</taxon>
        <taxon>Xenopus</taxon>
        <taxon>Xenopus</taxon>
    </lineage>
</organism>
<sequence>MASLLEDRDLREIRQRFQRQAESLLQGTETGDNSDEEKKKKEKPLPRFNIHSVLWVLAAASLTYYTDFFQVVKEILQGGCMWLLTGTILLAISISIALYCIVYLEWYCKISDYDNQYPALVPVTVAVFVTAAVCYNVALWPIWSFFTPFILFTQFMGVVMLVSLLG</sequence>
<proteinExistence type="predicted"/>
<dbReference type="Proteomes" id="UP000694892">
    <property type="component" value="Chromosome 1S"/>
</dbReference>
<dbReference type="PANTHER" id="PTHR31134:SF1">
    <property type="entry name" value="TRANSMEMBRANE PROTEIN 128"/>
    <property type="match status" value="1"/>
</dbReference>
<feature type="transmembrane region" description="Helical" evidence="1">
    <location>
        <begin position="119"/>
        <end position="139"/>
    </location>
</feature>
<keyword evidence="1" id="KW-1133">Transmembrane helix</keyword>
<feature type="transmembrane region" description="Helical" evidence="1">
    <location>
        <begin position="145"/>
        <end position="165"/>
    </location>
</feature>
<evidence type="ECO:0008006" key="4">
    <source>
        <dbReference type="Google" id="ProtNLM"/>
    </source>
</evidence>
<dbReference type="AlphaFoldDB" id="A0A974DRM7"/>
<dbReference type="PANTHER" id="PTHR31134">
    <property type="entry name" value="TRANSMEMBRANE PROTEIN 128"/>
    <property type="match status" value="1"/>
</dbReference>
<dbReference type="OMA" id="KESGWFV"/>
<protein>
    <recommendedName>
        <fullName evidence="4">Transmembrane protein 128</fullName>
    </recommendedName>
</protein>
<keyword evidence="1" id="KW-0812">Transmembrane</keyword>
<reference evidence="3" key="1">
    <citation type="journal article" date="2016" name="Nature">
        <title>Genome evolution in the allotetraploid frog Xenopus laevis.</title>
        <authorList>
            <person name="Session A.M."/>
            <person name="Uno Y."/>
            <person name="Kwon T."/>
            <person name="Chapman J.A."/>
            <person name="Toyoda A."/>
            <person name="Takahashi S."/>
            <person name="Fukui A."/>
            <person name="Hikosaka A."/>
            <person name="Suzuki A."/>
            <person name="Kondo M."/>
            <person name="van Heeringen S.J."/>
            <person name="Quigley I."/>
            <person name="Heinz S."/>
            <person name="Ogino H."/>
            <person name="Ochi H."/>
            <person name="Hellsten U."/>
            <person name="Lyons J.B."/>
            <person name="Simakov O."/>
            <person name="Putnam N."/>
            <person name="Stites J."/>
            <person name="Kuroki Y."/>
            <person name="Tanaka T."/>
            <person name="Michiue T."/>
            <person name="Watanabe M."/>
            <person name="Bogdanovic O."/>
            <person name="Lister R."/>
            <person name="Georgiou G."/>
            <person name="Paranjpe S.S."/>
            <person name="van Kruijsbergen I."/>
            <person name="Shu S."/>
            <person name="Carlson J."/>
            <person name="Kinoshita T."/>
            <person name="Ohta Y."/>
            <person name="Mawaribuchi S."/>
            <person name="Jenkins J."/>
            <person name="Grimwood J."/>
            <person name="Schmutz J."/>
            <person name="Mitros T."/>
            <person name="Mozaffari S.V."/>
            <person name="Suzuki Y."/>
            <person name="Haramoto Y."/>
            <person name="Yamamoto T.S."/>
            <person name="Takagi C."/>
            <person name="Heald R."/>
            <person name="Miller K."/>
            <person name="Haudenschild C."/>
            <person name="Kitzman J."/>
            <person name="Nakayama T."/>
            <person name="Izutsu Y."/>
            <person name="Robert J."/>
            <person name="Fortriede J."/>
            <person name="Burns K."/>
            <person name="Lotay V."/>
            <person name="Karimi K."/>
            <person name="Yasuoka Y."/>
            <person name="Dichmann D.S."/>
            <person name="Flajnik M.F."/>
            <person name="Houston D.W."/>
            <person name="Shendure J."/>
            <person name="DuPasquier L."/>
            <person name="Vize P.D."/>
            <person name="Zorn A.M."/>
            <person name="Ito M."/>
            <person name="Marcotte E.M."/>
            <person name="Wallingford J.B."/>
            <person name="Ito Y."/>
            <person name="Asashima M."/>
            <person name="Ueno N."/>
            <person name="Matsuda Y."/>
            <person name="Veenstra G.J."/>
            <person name="Fujiyama A."/>
            <person name="Harland R.M."/>
            <person name="Taira M."/>
            <person name="Rokhsar D.S."/>
        </authorList>
    </citation>
    <scope>NUCLEOTIDE SEQUENCE [LARGE SCALE GENOMIC DNA]</scope>
    <source>
        <strain evidence="3">J</strain>
    </source>
</reference>
<dbReference type="EMBL" id="CM004467">
    <property type="protein sequence ID" value="OCT96718.1"/>
    <property type="molecule type" value="Genomic_DNA"/>
</dbReference>
<evidence type="ECO:0000313" key="2">
    <source>
        <dbReference type="EMBL" id="OCT96718.1"/>
    </source>
</evidence>
<dbReference type="Pfam" id="PF20479">
    <property type="entry name" value="TMEM128"/>
    <property type="match status" value="1"/>
</dbReference>
<evidence type="ECO:0000313" key="3">
    <source>
        <dbReference type="Proteomes" id="UP000694892"/>
    </source>
</evidence>
<evidence type="ECO:0000256" key="1">
    <source>
        <dbReference type="SAM" id="Phobius"/>
    </source>
</evidence>
<dbReference type="InterPro" id="IPR033579">
    <property type="entry name" value="TMEM128"/>
</dbReference>
<name>A0A974DRM7_XENLA</name>
<feature type="transmembrane region" description="Helical" evidence="1">
    <location>
        <begin position="81"/>
        <end position="107"/>
    </location>
</feature>
<keyword evidence="1" id="KW-0472">Membrane</keyword>
<feature type="transmembrane region" description="Helical" evidence="1">
    <location>
        <begin position="48"/>
        <end position="66"/>
    </location>
</feature>
<accession>A0A974DRM7</accession>
<dbReference type="OrthoDB" id="58903at2759"/>